<accession>A0ABV7GTY6</accession>
<keyword evidence="7 8" id="KW-0012">Acyltransferase</keyword>
<comment type="caution">
    <text evidence="10">The sequence shown here is derived from an EMBL/GenBank/DDBJ whole genome shotgun (WGS) entry which is preliminary data.</text>
</comment>
<keyword evidence="5 8" id="KW-0677">Repeat</keyword>
<evidence type="ECO:0000256" key="7">
    <source>
        <dbReference type="ARBA" id="ARBA00023315"/>
    </source>
</evidence>
<keyword evidence="1 8" id="KW-0963">Cytoplasm</keyword>
<evidence type="ECO:0000256" key="4">
    <source>
        <dbReference type="ARBA" id="ARBA00022679"/>
    </source>
</evidence>
<keyword evidence="3 8" id="KW-0441">Lipid A biosynthesis</keyword>
<keyword evidence="6 8" id="KW-0443">Lipid metabolism</keyword>
<organism evidence="10 11">
    <name type="scientific">Psychromarinibacter halotolerans</name>
    <dbReference type="NCBI Taxonomy" id="1775175"/>
    <lineage>
        <taxon>Bacteria</taxon>
        <taxon>Pseudomonadati</taxon>
        <taxon>Pseudomonadota</taxon>
        <taxon>Alphaproteobacteria</taxon>
        <taxon>Rhodobacterales</taxon>
        <taxon>Paracoccaceae</taxon>
        <taxon>Psychromarinibacter</taxon>
    </lineage>
</organism>
<dbReference type="Pfam" id="PF13720">
    <property type="entry name" value="Acetyltransf_11"/>
    <property type="match status" value="1"/>
</dbReference>
<dbReference type="EC" id="2.3.1.129" evidence="8"/>
<dbReference type="EMBL" id="JBHRTB010000010">
    <property type="protein sequence ID" value="MFC3143811.1"/>
    <property type="molecule type" value="Genomic_DNA"/>
</dbReference>
<evidence type="ECO:0000259" key="9">
    <source>
        <dbReference type="Pfam" id="PF13720"/>
    </source>
</evidence>
<evidence type="ECO:0000256" key="8">
    <source>
        <dbReference type="HAMAP-Rule" id="MF_00387"/>
    </source>
</evidence>
<feature type="domain" description="UDP N-acetylglucosamine O-acyltransferase C-terminal" evidence="9">
    <location>
        <begin position="181"/>
        <end position="259"/>
    </location>
</feature>
<dbReference type="NCBIfam" id="NF003657">
    <property type="entry name" value="PRK05289.1"/>
    <property type="match status" value="1"/>
</dbReference>
<gene>
    <name evidence="8 10" type="primary">lpxA</name>
    <name evidence="10" type="ORF">ACFOGP_13905</name>
</gene>
<dbReference type="PROSITE" id="PS00101">
    <property type="entry name" value="HEXAPEP_TRANSFERASES"/>
    <property type="match status" value="2"/>
</dbReference>
<evidence type="ECO:0000256" key="3">
    <source>
        <dbReference type="ARBA" id="ARBA00022556"/>
    </source>
</evidence>
<name>A0ABV7GTY6_9RHOB</name>
<comment type="subunit">
    <text evidence="8">Homotrimer.</text>
</comment>
<evidence type="ECO:0000256" key="1">
    <source>
        <dbReference type="ARBA" id="ARBA00022490"/>
    </source>
</evidence>
<dbReference type="Pfam" id="PF00132">
    <property type="entry name" value="Hexapep"/>
    <property type="match status" value="2"/>
</dbReference>
<evidence type="ECO:0000313" key="11">
    <source>
        <dbReference type="Proteomes" id="UP001595632"/>
    </source>
</evidence>
<dbReference type="PIRSF" id="PIRSF000456">
    <property type="entry name" value="UDP-GlcNAc_acltr"/>
    <property type="match status" value="1"/>
</dbReference>
<comment type="function">
    <text evidence="8">Involved in the biosynthesis of lipid A, a phosphorylated glycolipid that anchors the lipopolysaccharide to the outer membrane of the cell.</text>
</comment>
<proteinExistence type="inferred from homology"/>
<evidence type="ECO:0000313" key="10">
    <source>
        <dbReference type="EMBL" id="MFC3143811.1"/>
    </source>
</evidence>
<dbReference type="InterPro" id="IPR037157">
    <property type="entry name" value="Acetyltransf_C_sf"/>
</dbReference>
<dbReference type="PANTHER" id="PTHR43480:SF1">
    <property type="entry name" value="ACYL-[ACYL-CARRIER-PROTEIN]--UDP-N-ACETYLGLUCOSAMINE O-ACYLTRANSFERASE, MITOCHONDRIAL-RELATED"/>
    <property type="match status" value="1"/>
</dbReference>
<dbReference type="PANTHER" id="PTHR43480">
    <property type="entry name" value="ACYL-[ACYL-CARRIER-PROTEIN]--UDP-N-ACETYLGLUCOSAMINE O-ACYLTRANSFERASE"/>
    <property type="match status" value="1"/>
</dbReference>
<dbReference type="Gene3D" id="1.20.1180.10">
    <property type="entry name" value="Udp N-acetylglucosamine O-acyltransferase, C-terminal domain"/>
    <property type="match status" value="1"/>
</dbReference>
<dbReference type="SUPFAM" id="SSF51161">
    <property type="entry name" value="Trimeric LpxA-like enzymes"/>
    <property type="match status" value="1"/>
</dbReference>
<dbReference type="InterPro" id="IPR029098">
    <property type="entry name" value="Acetyltransf_C"/>
</dbReference>
<evidence type="ECO:0000256" key="2">
    <source>
        <dbReference type="ARBA" id="ARBA00022516"/>
    </source>
</evidence>
<comment type="subcellular location">
    <subcellularLocation>
        <location evidence="8">Cytoplasm</location>
    </subcellularLocation>
</comment>
<comment type="pathway">
    <text evidence="8">Glycolipid biosynthesis; lipid IV(A) biosynthesis; lipid IV(A) from (3R)-3-hydroxytetradecanoyl-[acyl-carrier-protein] and UDP-N-acetyl-alpha-D-glucosamine: step 1/6.</text>
</comment>
<dbReference type="Proteomes" id="UP001595632">
    <property type="component" value="Unassembled WGS sequence"/>
</dbReference>
<comment type="catalytic activity">
    <reaction evidence="8">
        <text>a (3R)-hydroxyacyl-[ACP] + UDP-N-acetyl-alpha-D-glucosamine = a UDP-3-O-[(3R)-3-hydroxyacyl]-N-acetyl-alpha-D-glucosamine + holo-[ACP]</text>
        <dbReference type="Rhea" id="RHEA:67812"/>
        <dbReference type="Rhea" id="RHEA-COMP:9685"/>
        <dbReference type="Rhea" id="RHEA-COMP:9945"/>
        <dbReference type="ChEBI" id="CHEBI:57705"/>
        <dbReference type="ChEBI" id="CHEBI:64479"/>
        <dbReference type="ChEBI" id="CHEBI:78827"/>
        <dbReference type="ChEBI" id="CHEBI:173225"/>
        <dbReference type="EC" id="2.3.1.129"/>
    </reaction>
</comment>
<keyword evidence="2 8" id="KW-0444">Lipid biosynthesis</keyword>
<dbReference type="CDD" id="cd03351">
    <property type="entry name" value="LbH_UDP-GlcNAc_AT"/>
    <property type="match status" value="1"/>
</dbReference>
<dbReference type="InterPro" id="IPR011004">
    <property type="entry name" value="Trimer_LpxA-like_sf"/>
</dbReference>
<dbReference type="InterPro" id="IPR001451">
    <property type="entry name" value="Hexapep"/>
</dbReference>
<sequence length="266" mass="28133">MSIDATARIHPSAIIEDGAVIGPEVEIGAFSVIGPKVKLHAGVRVKSHNVITGDTEIGEKTEVFPFCSIGDIPQDLKFAGEDTRLVIGARNTIREHVTMNPGTAHGGGLTSVGDDCLFMAGVHVAHDVRIGSRVIVVNQSGIAGHATIGDDVIIGGISGVHQWVRIGKGAIIGGVTKVAKDVIPYGMVDAEAGELRGLNLVGLRRKGVDRAEIGALRAAYKDLGEGEGSFQERAAKLMEETESAYVREVAEFILTDSDRHFLTPKK</sequence>
<dbReference type="GO" id="GO:0008780">
    <property type="term" value="F:acyl-[acyl-carrier-protein]-UDP-N-acetylglucosamine O-acyltransferase activity"/>
    <property type="evidence" value="ECO:0007669"/>
    <property type="project" value="UniProtKB-EC"/>
</dbReference>
<comment type="similarity">
    <text evidence="8">Belongs to the transferase hexapeptide repeat family. LpxA subfamily.</text>
</comment>
<dbReference type="Gene3D" id="2.160.10.10">
    <property type="entry name" value="Hexapeptide repeat proteins"/>
    <property type="match status" value="1"/>
</dbReference>
<reference evidence="11" key="1">
    <citation type="journal article" date="2019" name="Int. J. Syst. Evol. Microbiol.">
        <title>The Global Catalogue of Microorganisms (GCM) 10K type strain sequencing project: providing services to taxonomists for standard genome sequencing and annotation.</title>
        <authorList>
            <consortium name="The Broad Institute Genomics Platform"/>
            <consortium name="The Broad Institute Genome Sequencing Center for Infectious Disease"/>
            <person name="Wu L."/>
            <person name="Ma J."/>
        </authorList>
    </citation>
    <scope>NUCLEOTIDE SEQUENCE [LARGE SCALE GENOMIC DNA]</scope>
    <source>
        <strain evidence="11">KCTC 52366</strain>
    </source>
</reference>
<evidence type="ECO:0000256" key="6">
    <source>
        <dbReference type="ARBA" id="ARBA00023098"/>
    </source>
</evidence>
<keyword evidence="11" id="KW-1185">Reference proteome</keyword>
<protein>
    <recommendedName>
        <fullName evidence="8">Acyl-[acyl-carrier-protein]--UDP-N-acetylglucosamine O-acyltransferase</fullName>
        <shortName evidence="8">UDP-N-acetylglucosamine acyltransferase</shortName>
        <ecNumber evidence="8">2.3.1.129</ecNumber>
    </recommendedName>
</protein>
<keyword evidence="4 8" id="KW-0808">Transferase</keyword>
<dbReference type="RefSeq" id="WP_275631084.1">
    <property type="nucleotide sequence ID" value="NZ_JARGYD010000001.1"/>
</dbReference>
<dbReference type="InterPro" id="IPR010137">
    <property type="entry name" value="Lipid_A_LpxA"/>
</dbReference>
<dbReference type="InterPro" id="IPR018357">
    <property type="entry name" value="Hexapep_transf_CS"/>
</dbReference>
<dbReference type="NCBIfam" id="TIGR01852">
    <property type="entry name" value="lipid_A_lpxA"/>
    <property type="match status" value="1"/>
</dbReference>
<dbReference type="HAMAP" id="MF_00387">
    <property type="entry name" value="LpxA"/>
    <property type="match status" value="1"/>
</dbReference>
<evidence type="ECO:0000256" key="5">
    <source>
        <dbReference type="ARBA" id="ARBA00022737"/>
    </source>
</evidence>